<comment type="caution">
    <text evidence="1">The sequence shown here is derived from an EMBL/GenBank/DDBJ whole genome shotgun (WGS) entry which is preliminary data.</text>
</comment>
<organism evidence="1 2">
    <name type="scientific">Pontibacillus halophilus JSM 076056 = DSM 19796</name>
    <dbReference type="NCBI Taxonomy" id="1385510"/>
    <lineage>
        <taxon>Bacteria</taxon>
        <taxon>Bacillati</taxon>
        <taxon>Bacillota</taxon>
        <taxon>Bacilli</taxon>
        <taxon>Bacillales</taxon>
        <taxon>Bacillaceae</taxon>
        <taxon>Pontibacillus</taxon>
    </lineage>
</organism>
<dbReference type="PANTHER" id="PTHR39185:SF1">
    <property type="entry name" value="SWARMING MOTILITY PROTEIN SWRD"/>
    <property type="match status" value="1"/>
</dbReference>
<dbReference type="Proteomes" id="UP000030528">
    <property type="component" value="Unassembled WGS sequence"/>
</dbReference>
<dbReference type="EMBL" id="AVPE01000003">
    <property type="protein sequence ID" value="KGX93166.1"/>
    <property type="molecule type" value="Genomic_DNA"/>
</dbReference>
<dbReference type="RefSeq" id="WP_026799782.1">
    <property type="nucleotide sequence ID" value="NZ_AULI01000005.1"/>
</dbReference>
<keyword evidence="2" id="KW-1185">Reference proteome</keyword>
<dbReference type="AlphaFoldDB" id="A0A0A5GIS8"/>
<evidence type="ECO:0000313" key="1">
    <source>
        <dbReference type="EMBL" id="KGX93166.1"/>
    </source>
</evidence>
<dbReference type="OrthoDB" id="9799862at2"/>
<accession>A0A0A5GIS8</accession>
<name>A0A0A5GIS8_9BACI</name>
<evidence type="ECO:0008006" key="3">
    <source>
        <dbReference type="Google" id="ProtNLM"/>
    </source>
</evidence>
<evidence type="ECO:0000313" key="2">
    <source>
        <dbReference type="Proteomes" id="UP000030528"/>
    </source>
</evidence>
<reference evidence="1 2" key="1">
    <citation type="submission" date="2013-08" db="EMBL/GenBank/DDBJ databases">
        <authorList>
            <person name="Huang J."/>
            <person name="Wang G."/>
        </authorList>
    </citation>
    <scope>NUCLEOTIDE SEQUENCE [LARGE SCALE GENOMIC DNA]</scope>
    <source>
        <strain evidence="1 2">JSM 076056</strain>
    </source>
</reference>
<gene>
    <name evidence="1" type="ORF">N781_12180</name>
</gene>
<dbReference type="InterPro" id="IPR009384">
    <property type="entry name" value="SwrD-like"/>
</dbReference>
<sequence>MISLTRLNGQSVTVNAIYIEMVESLPDTTITLSNGRKYFVTETEDEVTRLVKQFYRQVGLVGVRADVEGSS</sequence>
<dbReference type="Pfam" id="PF06289">
    <property type="entry name" value="FlbD"/>
    <property type="match status" value="1"/>
</dbReference>
<dbReference type="eggNOG" id="COG1582">
    <property type="taxonomic scope" value="Bacteria"/>
</dbReference>
<protein>
    <recommendedName>
        <fullName evidence="3">Flagellar protein FlbD</fullName>
    </recommendedName>
</protein>
<proteinExistence type="predicted"/>
<dbReference type="PANTHER" id="PTHR39185">
    <property type="entry name" value="SWARMING MOTILITY PROTEIN SWRD"/>
    <property type="match status" value="1"/>
</dbReference>